<feature type="domain" description="Amidohydrolase-related" evidence="1">
    <location>
        <begin position="60"/>
        <end position="403"/>
    </location>
</feature>
<dbReference type="SUPFAM" id="SSF51338">
    <property type="entry name" value="Composite domain of metallo-dependent hydrolases"/>
    <property type="match status" value="2"/>
</dbReference>
<organism evidence="2 3">
    <name type="scientific">Streptomyces inusitatus</name>
    <dbReference type="NCBI Taxonomy" id="68221"/>
    <lineage>
        <taxon>Bacteria</taxon>
        <taxon>Bacillati</taxon>
        <taxon>Actinomycetota</taxon>
        <taxon>Actinomycetes</taxon>
        <taxon>Kitasatosporales</taxon>
        <taxon>Streptomycetaceae</taxon>
        <taxon>Streptomyces</taxon>
    </lineage>
</organism>
<dbReference type="PANTHER" id="PTHR43135:SF3">
    <property type="entry name" value="ALPHA-D-RIBOSE 1-METHYLPHOSPHONATE 5-TRIPHOSPHATE DIPHOSPHATASE"/>
    <property type="match status" value="1"/>
</dbReference>
<dbReference type="PANTHER" id="PTHR43135">
    <property type="entry name" value="ALPHA-D-RIBOSE 1-METHYLPHOSPHONATE 5-TRIPHOSPHATE DIPHOSPHATASE"/>
    <property type="match status" value="1"/>
</dbReference>
<dbReference type="Pfam" id="PF01979">
    <property type="entry name" value="Amidohydro_1"/>
    <property type="match status" value="1"/>
</dbReference>
<protein>
    <submittedName>
        <fullName evidence="2">Amidohydrolase</fullName>
    </submittedName>
</protein>
<evidence type="ECO:0000313" key="2">
    <source>
        <dbReference type="EMBL" id="GGZ53313.1"/>
    </source>
</evidence>
<evidence type="ECO:0000313" key="3">
    <source>
        <dbReference type="Proteomes" id="UP000630936"/>
    </source>
</evidence>
<dbReference type="Proteomes" id="UP000630936">
    <property type="component" value="Unassembled WGS sequence"/>
</dbReference>
<dbReference type="RefSeq" id="WP_190125871.1">
    <property type="nucleotide sequence ID" value="NZ_BMWG01000022.1"/>
</dbReference>
<name>A0A918QL01_9ACTN</name>
<reference evidence="2" key="2">
    <citation type="submission" date="2020-09" db="EMBL/GenBank/DDBJ databases">
        <authorList>
            <person name="Sun Q."/>
            <person name="Ohkuma M."/>
        </authorList>
    </citation>
    <scope>NUCLEOTIDE SEQUENCE</scope>
    <source>
        <strain evidence="2">JCM 4988</strain>
    </source>
</reference>
<dbReference type="Gene3D" id="2.30.40.10">
    <property type="entry name" value="Urease, subunit C, domain 1"/>
    <property type="match status" value="1"/>
</dbReference>
<gene>
    <name evidence="2" type="ORF">GCM10010387_54370</name>
</gene>
<dbReference type="InterPro" id="IPR006680">
    <property type="entry name" value="Amidohydro-rel"/>
</dbReference>
<reference evidence="2" key="1">
    <citation type="journal article" date="2014" name="Int. J. Syst. Evol. Microbiol.">
        <title>Complete genome sequence of Corynebacterium casei LMG S-19264T (=DSM 44701T), isolated from a smear-ripened cheese.</title>
        <authorList>
            <consortium name="US DOE Joint Genome Institute (JGI-PGF)"/>
            <person name="Walter F."/>
            <person name="Albersmeier A."/>
            <person name="Kalinowski J."/>
            <person name="Ruckert C."/>
        </authorList>
    </citation>
    <scope>NUCLEOTIDE SEQUENCE</scope>
    <source>
        <strain evidence="2">JCM 4988</strain>
    </source>
</reference>
<dbReference type="InterPro" id="IPR011059">
    <property type="entry name" value="Metal-dep_hydrolase_composite"/>
</dbReference>
<dbReference type="EMBL" id="BMWG01000022">
    <property type="protein sequence ID" value="GGZ53313.1"/>
    <property type="molecule type" value="Genomic_DNA"/>
</dbReference>
<dbReference type="Gene3D" id="3.20.20.140">
    <property type="entry name" value="Metal-dependent hydrolases"/>
    <property type="match status" value="1"/>
</dbReference>
<dbReference type="AlphaFoldDB" id="A0A918QL01"/>
<dbReference type="InterPro" id="IPR051781">
    <property type="entry name" value="Metallo-dep_Hydrolase"/>
</dbReference>
<dbReference type="GO" id="GO:0016810">
    <property type="term" value="F:hydrolase activity, acting on carbon-nitrogen (but not peptide) bonds"/>
    <property type="evidence" value="ECO:0007669"/>
    <property type="project" value="InterPro"/>
</dbReference>
<evidence type="ECO:0000259" key="1">
    <source>
        <dbReference type="Pfam" id="PF01979"/>
    </source>
</evidence>
<keyword evidence="3" id="KW-1185">Reference proteome</keyword>
<proteinExistence type="predicted"/>
<dbReference type="InterPro" id="IPR032466">
    <property type="entry name" value="Metal_Hydrolase"/>
</dbReference>
<dbReference type="SUPFAM" id="SSF51556">
    <property type="entry name" value="Metallo-dependent hydrolases"/>
    <property type="match status" value="1"/>
</dbReference>
<sequence length="412" mass="42665">MSKILITADRVIAGPADRPIADGAVLVDVDSGVIAAVGSAAELEASVDARVPRLRSPGATLLPGMMDCHVHLAFDAGPDLVSAVVDATPDELAAAMADRARQLLAAGVTTVRDLGDRGGLAVALRDSIASETAASEAAASGAVAGPRIVTATAPITSRGGHCGFLGGEVTTDEEIRERIARNAAAGADLIKVMASGGALTPGGPRMWEPQFTPDQLRLIVREAAHHGLGVAAHAHGTETIGQCVDAGVRTIEHCSWRTAEGIVYDPEVTRRIVDNDVSVCRCVSGDWQLFLKQMGPERAQQMIESIGEMREAGVRFIAGTDAGVPGARFGDYVGMLEFFASIGFGNTEILDMATVNAAHALGLGDAGVLAPGRRADLIVVDGDPVAELDALRRIRHVFAAGRLADRTGPDNG</sequence>
<comment type="caution">
    <text evidence="2">The sequence shown here is derived from an EMBL/GenBank/DDBJ whole genome shotgun (WGS) entry which is preliminary data.</text>
</comment>
<accession>A0A918QL01</accession>